<reference evidence="2 3" key="1">
    <citation type="submission" date="2014-07" db="EMBL/GenBank/DDBJ databases">
        <title>Methanogenic archaea and the global carbon cycle.</title>
        <authorList>
            <person name="Henriksen J.R."/>
            <person name="Luke J."/>
            <person name="Reinhart S."/>
            <person name="Benedict M.N."/>
            <person name="Youngblut N.D."/>
            <person name="Metcalf M.E."/>
            <person name="Whitaker R.J."/>
            <person name="Metcalf W.W."/>
        </authorList>
    </citation>
    <scope>NUCLEOTIDE SEQUENCE [LARGE SCALE GENOMIC DNA]</scope>
    <source>
        <strain evidence="2 3">HB-1</strain>
    </source>
</reference>
<dbReference type="HOGENOM" id="CLU_019444_0_0_2"/>
<dbReference type="OrthoDB" id="359466at2157"/>
<gene>
    <name evidence="2" type="ORF">MSHOH_3497</name>
</gene>
<keyword evidence="2" id="KW-0808">Transferase</keyword>
<name>A0A0E3WV54_9EURY</name>
<dbReference type="InterPro" id="IPR025714">
    <property type="entry name" value="Methyltranfer_dom"/>
</dbReference>
<protein>
    <submittedName>
        <fullName evidence="2">Glycosyl transferase, group 2 family protein</fullName>
    </submittedName>
</protein>
<dbReference type="Pfam" id="PF13847">
    <property type="entry name" value="Methyltransf_31"/>
    <property type="match status" value="1"/>
</dbReference>
<dbReference type="KEGG" id="mhor:MSHOH_3497"/>
<dbReference type="Gene3D" id="3.40.50.150">
    <property type="entry name" value="Vaccinia Virus protein VP39"/>
    <property type="match status" value="1"/>
</dbReference>
<dbReference type="SUPFAM" id="SSF53335">
    <property type="entry name" value="S-adenosyl-L-methionine-dependent methyltransferases"/>
    <property type="match status" value="1"/>
</dbReference>
<dbReference type="PATRIC" id="fig|1434110.4.peg.4486"/>
<dbReference type="STRING" id="1434110.MSHOH_3497"/>
<accession>A0A0E3WV54</accession>
<dbReference type="PANTHER" id="PTHR43861">
    <property type="entry name" value="TRANS-ACONITATE 2-METHYLTRANSFERASE-RELATED"/>
    <property type="match status" value="1"/>
</dbReference>
<dbReference type="EMBL" id="CP009516">
    <property type="protein sequence ID" value="AKB79980.1"/>
    <property type="molecule type" value="Genomic_DNA"/>
</dbReference>
<organism evidence="2 3">
    <name type="scientific">Methanosarcina horonobensis HB-1 = JCM 15518</name>
    <dbReference type="NCBI Taxonomy" id="1434110"/>
    <lineage>
        <taxon>Archaea</taxon>
        <taxon>Methanobacteriati</taxon>
        <taxon>Methanobacteriota</taxon>
        <taxon>Stenosarchaea group</taxon>
        <taxon>Methanomicrobia</taxon>
        <taxon>Methanosarcinales</taxon>
        <taxon>Methanosarcinaceae</taxon>
        <taxon>Methanosarcina</taxon>
    </lineage>
</organism>
<evidence type="ECO:0000313" key="3">
    <source>
        <dbReference type="Proteomes" id="UP000033101"/>
    </source>
</evidence>
<evidence type="ECO:0000259" key="1">
    <source>
        <dbReference type="Pfam" id="PF13847"/>
    </source>
</evidence>
<dbReference type="CDD" id="cd02440">
    <property type="entry name" value="AdoMet_MTases"/>
    <property type="match status" value="1"/>
</dbReference>
<proteinExistence type="predicted"/>
<dbReference type="AlphaFoldDB" id="A0A0E3WV54"/>
<keyword evidence="3" id="KW-1185">Reference proteome</keyword>
<dbReference type="InterPro" id="IPR029063">
    <property type="entry name" value="SAM-dependent_MTases_sf"/>
</dbReference>
<dbReference type="RefSeq" id="WP_052730932.1">
    <property type="nucleotide sequence ID" value="NZ_CP009516.1"/>
</dbReference>
<sequence length="604" mass="70344">MKCKDENIKISLSEFQYDEKLQLFRLPEEVRNFEQEYNYSDGNVEKYILSAIKRTNDLSDGSEELMRLAKDWPSYYHLGIGRSNVLKCLDLKSQIKVLELGSGCGAITRYLGENFKSVDCVEGSLLRAEITRERCRDLNNVKVFCSDINKIKFEQNYDMVTLIGVLEYSPVYALCDNKEDPFISFLKLAKSALKPDGILIIAIENKIGIKYWSGCQEDHTEKIYDSIHGYPIENTPKTFSKAEINDLLSKVGFKDIDFYYQFPDYKFATDIFSNVGDDRKQYLHNWISIPFSAYNTQRKNTFHEGLALKTLSEAGLLREFSNSFLIIAGNKSYICNKPDWVAKKFSLNRSYQYQCVTILKQNPEKYISKKRLNGEIDKKKVGTLKVGDIHLQVTHQVYDSPWYDGDSLVFDIYKAQHIKEFKSEILKVMREYYQELINRYHHGDKDAEGYPLLDGCSIDIILKNMIRNKENKLLPIDIEWCVEGNIPADFVVYRCILDISNIASIRIKNRDKFTMELLKNLFPQYGKSRHNKNKKTEDEFQNLTSNGANRSKVTSLDILSLVHHNFAKQLIIKVWYMLPNNLQSISRNTLNRVWLKIFYSFSRD</sequence>
<dbReference type="GeneID" id="25419472"/>
<feature type="domain" description="Methyltransferase" evidence="1">
    <location>
        <begin position="92"/>
        <end position="205"/>
    </location>
</feature>
<dbReference type="GO" id="GO:0016740">
    <property type="term" value="F:transferase activity"/>
    <property type="evidence" value="ECO:0007669"/>
    <property type="project" value="UniProtKB-KW"/>
</dbReference>
<evidence type="ECO:0000313" key="2">
    <source>
        <dbReference type="EMBL" id="AKB79980.1"/>
    </source>
</evidence>
<dbReference type="Proteomes" id="UP000033101">
    <property type="component" value="Chromosome"/>
</dbReference>